<dbReference type="EMBL" id="CP032489">
    <property type="protein sequence ID" value="AYD48302.1"/>
    <property type="molecule type" value="Genomic_DNA"/>
</dbReference>
<reference evidence="4 5" key="1">
    <citation type="submission" date="2018-09" db="EMBL/GenBank/DDBJ databases">
        <title>Arachidicoccus sp. nov., a bacterium isolated from soil.</title>
        <authorList>
            <person name="Weon H.-Y."/>
            <person name="Kwon S.-W."/>
            <person name="Lee S.A."/>
        </authorList>
    </citation>
    <scope>NUCLEOTIDE SEQUENCE [LARGE SCALE GENOMIC DNA]</scope>
    <source>
        <strain evidence="4 5">KIS59-12</strain>
    </source>
</reference>
<evidence type="ECO:0000313" key="4">
    <source>
        <dbReference type="EMBL" id="AYD48302.1"/>
    </source>
</evidence>
<dbReference type="OrthoDB" id="9807041at2"/>
<evidence type="ECO:0000256" key="2">
    <source>
        <dbReference type="ARBA" id="ARBA00022801"/>
    </source>
</evidence>
<organism evidence="4 5">
    <name type="scientific">Arachidicoccus soli</name>
    <dbReference type="NCBI Taxonomy" id="2341117"/>
    <lineage>
        <taxon>Bacteria</taxon>
        <taxon>Pseudomonadati</taxon>
        <taxon>Bacteroidota</taxon>
        <taxon>Chitinophagia</taxon>
        <taxon>Chitinophagales</taxon>
        <taxon>Chitinophagaceae</taxon>
        <taxon>Arachidicoccus</taxon>
    </lineage>
</organism>
<dbReference type="GO" id="GO:0016788">
    <property type="term" value="F:hydrolase activity, acting on ester bonds"/>
    <property type="evidence" value="ECO:0007669"/>
    <property type="project" value="UniProtKB-ARBA"/>
</dbReference>
<dbReference type="Gene3D" id="3.40.50.1110">
    <property type="entry name" value="SGNH hydrolase"/>
    <property type="match status" value="1"/>
</dbReference>
<comment type="similarity">
    <text evidence="1">Belongs to the 'GDSL' lipolytic enzyme family.</text>
</comment>
<feature type="domain" description="SGNH hydrolase-type esterase" evidence="3">
    <location>
        <begin position="34"/>
        <end position="184"/>
    </location>
</feature>
<dbReference type="Proteomes" id="UP000266118">
    <property type="component" value="Chromosome"/>
</dbReference>
<dbReference type="InterPro" id="IPR036514">
    <property type="entry name" value="SGNH_hydro_sf"/>
</dbReference>
<proteinExistence type="inferred from homology"/>
<protein>
    <submittedName>
        <fullName evidence="4">Rhamnogalacturonan acetylesterase</fullName>
    </submittedName>
</protein>
<dbReference type="KEGG" id="ark:D6B99_12245"/>
<keyword evidence="5" id="KW-1185">Reference proteome</keyword>
<accession>A0A386HRJ0</accession>
<dbReference type="PANTHER" id="PTHR43695">
    <property type="entry name" value="PUTATIVE (AFU_ORTHOLOGUE AFUA_2G17250)-RELATED"/>
    <property type="match status" value="1"/>
</dbReference>
<evidence type="ECO:0000259" key="3">
    <source>
        <dbReference type="Pfam" id="PF13472"/>
    </source>
</evidence>
<evidence type="ECO:0000313" key="5">
    <source>
        <dbReference type="Proteomes" id="UP000266118"/>
    </source>
</evidence>
<keyword evidence="2" id="KW-0378">Hydrolase</keyword>
<dbReference type="PANTHER" id="PTHR43695:SF1">
    <property type="entry name" value="RHAMNOGALACTURONAN ACETYLESTERASE"/>
    <property type="match status" value="1"/>
</dbReference>
<name>A0A386HRJ0_9BACT</name>
<dbReference type="InterPro" id="IPR013830">
    <property type="entry name" value="SGNH_hydro"/>
</dbReference>
<dbReference type="Pfam" id="PF13472">
    <property type="entry name" value="Lipase_GDSL_2"/>
    <property type="match status" value="1"/>
</dbReference>
<dbReference type="InterPro" id="IPR037459">
    <property type="entry name" value="RhgT-like"/>
</dbReference>
<gene>
    <name evidence="4" type="ORF">D6B99_12245</name>
</gene>
<dbReference type="RefSeq" id="WP_119988878.1">
    <property type="nucleotide sequence ID" value="NZ_CP032489.1"/>
</dbReference>
<evidence type="ECO:0000256" key="1">
    <source>
        <dbReference type="ARBA" id="ARBA00008668"/>
    </source>
</evidence>
<dbReference type="SUPFAM" id="SSF52266">
    <property type="entry name" value="SGNH hydrolase"/>
    <property type="match status" value="1"/>
</dbReference>
<dbReference type="AlphaFoldDB" id="A0A386HRJ0"/>
<sequence length="250" mass="28565">MMRTKIKYQALLITLLLMSFSFAGKKKIRIFMAGDSTMQNYNINKTPQRGWGQMLPSFFNKDVTIFNEARGGRSTKSFIKEGLWQKLLDAVQKDDWVFIEFGHNDQDKRKPERYTPPENYKRNLEKMVKDVLAKGAHPILLTPIAMRSFKPDGKYYDGHGIYPEKVKEVAKELNVPLIDLDKSYGEVVSNLGSEKSKALFMNFGPNIYKAFPNGDKDNTHQREAGATEIAKLAVQGIKDNNIKPLIENLK</sequence>
<dbReference type="CDD" id="cd01821">
    <property type="entry name" value="Rhamnogalacturan_acetylesterase_like"/>
    <property type="match status" value="1"/>
</dbReference>